<dbReference type="Proteomes" id="UP000002432">
    <property type="component" value="Chromosome"/>
</dbReference>
<dbReference type="InterPro" id="IPR036909">
    <property type="entry name" value="Cyt_c-like_dom_sf"/>
</dbReference>
<dbReference type="KEGG" id="aba:Acid345_0435"/>
<keyword evidence="2 4" id="KW-0479">Metal-binding</keyword>
<evidence type="ECO:0000313" key="9">
    <source>
        <dbReference type="Proteomes" id="UP000002432"/>
    </source>
</evidence>
<evidence type="ECO:0000256" key="4">
    <source>
        <dbReference type="PROSITE-ProRule" id="PRU00433"/>
    </source>
</evidence>
<dbReference type="GO" id="GO:0009055">
    <property type="term" value="F:electron transfer activity"/>
    <property type="evidence" value="ECO:0007669"/>
    <property type="project" value="InterPro"/>
</dbReference>
<dbReference type="PROSITE" id="PS51007">
    <property type="entry name" value="CYTC"/>
    <property type="match status" value="2"/>
</dbReference>
<dbReference type="EnsemblBacteria" id="ABF39440">
    <property type="protein sequence ID" value="ABF39440"/>
    <property type="gene ID" value="Acid345_0435"/>
</dbReference>
<evidence type="ECO:0000256" key="3">
    <source>
        <dbReference type="ARBA" id="ARBA00023004"/>
    </source>
</evidence>
<evidence type="ECO:0000256" key="2">
    <source>
        <dbReference type="ARBA" id="ARBA00022723"/>
    </source>
</evidence>
<keyword evidence="6" id="KW-0732">Signal</keyword>
<dbReference type="InterPro" id="IPR050597">
    <property type="entry name" value="Cytochrome_c_Oxidase_Subunit"/>
</dbReference>
<organism evidence="8 9">
    <name type="scientific">Koribacter versatilis (strain Ellin345)</name>
    <dbReference type="NCBI Taxonomy" id="204669"/>
    <lineage>
        <taxon>Bacteria</taxon>
        <taxon>Pseudomonadati</taxon>
        <taxon>Acidobacteriota</taxon>
        <taxon>Terriglobia</taxon>
        <taxon>Terriglobales</taxon>
        <taxon>Candidatus Korobacteraceae</taxon>
        <taxon>Candidatus Korobacter</taxon>
    </lineage>
</organism>
<keyword evidence="3 4" id="KW-0408">Iron</keyword>
<feature type="chain" id="PRO_5004191356" description="Cytochrome c domain-containing protein" evidence="6">
    <location>
        <begin position="26"/>
        <end position="314"/>
    </location>
</feature>
<sequence length="314" mass="34031">MNAITKTLVSMSFSLAIAIAVPALAQEPPGSGMPQPIPQTPATHDFTSHIGKVTGHADHGKQDYRRWCVGCHGPYGDGNGENAPWIDPKPRDFTAATFKCRSTPTGTLPTDDDLFNAITRGFNTSNMPQWRPLTPQTRADLIAYVKTFSPRWKSEKPGTPITITPETPVTIDSIARGKALFVKLECWKCHGPLGRSDGPSAATLTDSKDQPIKPYNFSTGGRLKCGEANADIYRDFMTGLDGTPMPSFADNVKPEEAWDLVHFLRTLQTTRPSKENEVLKAAGGKIPDVPPPAAPAQENNQAPQQEQKSPSSGK</sequence>
<keyword evidence="9" id="KW-1185">Reference proteome</keyword>
<keyword evidence="1 4" id="KW-0349">Heme</keyword>
<dbReference type="GO" id="GO:0020037">
    <property type="term" value="F:heme binding"/>
    <property type="evidence" value="ECO:0007669"/>
    <property type="project" value="InterPro"/>
</dbReference>
<accession>Q1IUL0</accession>
<dbReference type="STRING" id="204669.Acid345_0435"/>
<dbReference type="Gene3D" id="1.10.760.10">
    <property type="entry name" value="Cytochrome c-like domain"/>
    <property type="match status" value="2"/>
</dbReference>
<dbReference type="Pfam" id="PF00034">
    <property type="entry name" value="Cytochrom_C"/>
    <property type="match status" value="1"/>
</dbReference>
<dbReference type="HOGENOM" id="CLU_905020_0_0_0"/>
<dbReference type="PANTHER" id="PTHR33751">
    <property type="entry name" value="CBB3-TYPE CYTOCHROME C OXIDASE SUBUNIT FIXP"/>
    <property type="match status" value="1"/>
</dbReference>
<feature type="region of interest" description="Disordered" evidence="5">
    <location>
        <begin position="272"/>
        <end position="314"/>
    </location>
</feature>
<evidence type="ECO:0000313" key="8">
    <source>
        <dbReference type="EMBL" id="ABF39440.1"/>
    </source>
</evidence>
<dbReference type="SUPFAM" id="SSF46626">
    <property type="entry name" value="Cytochrome c"/>
    <property type="match status" value="2"/>
</dbReference>
<dbReference type="AlphaFoldDB" id="Q1IUL0"/>
<dbReference type="GO" id="GO:0046872">
    <property type="term" value="F:metal ion binding"/>
    <property type="evidence" value="ECO:0007669"/>
    <property type="project" value="UniProtKB-KW"/>
</dbReference>
<evidence type="ECO:0000256" key="5">
    <source>
        <dbReference type="SAM" id="MobiDB-lite"/>
    </source>
</evidence>
<evidence type="ECO:0000256" key="6">
    <source>
        <dbReference type="SAM" id="SignalP"/>
    </source>
</evidence>
<dbReference type="RefSeq" id="WP_011521242.1">
    <property type="nucleotide sequence ID" value="NC_008009.1"/>
</dbReference>
<feature type="signal peptide" evidence="6">
    <location>
        <begin position="1"/>
        <end position="25"/>
    </location>
</feature>
<feature type="domain" description="Cytochrome c" evidence="7">
    <location>
        <begin position="172"/>
        <end position="268"/>
    </location>
</feature>
<feature type="region of interest" description="Disordered" evidence="5">
    <location>
        <begin position="28"/>
        <end position="58"/>
    </location>
</feature>
<evidence type="ECO:0000256" key="1">
    <source>
        <dbReference type="ARBA" id="ARBA00022617"/>
    </source>
</evidence>
<feature type="domain" description="Cytochrome c" evidence="7">
    <location>
        <begin position="55"/>
        <end position="149"/>
    </location>
</feature>
<proteinExistence type="predicted"/>
<protein>
    <recommendedName>
        <fullName evidence="7">Cytochrome c domain-containing protein</fullName>
    </recommendedName>
</protein>
<dbReference type="EMBL" id="CP000360">
    <property type="protein sequence ID" value="ABF39440.1"/>
    <property type="molecule type" value="Genomic_DNA"/>
</dbReference>
<name>Q1IUL0_KORVE</name>
<gene>
    <name evidence="8" type="ordered locus">Acid345_0435</name>
</gene>
<dbReference type="InterPro" id="IPR009056">
    <property type="entry name" value="Cyt_c-like_dom"/>
</dbReference>
<feature type="compositionally biased region" description="Low complexity" evidence="5">
    <location>
        <begin position="295"/>
        <end position="307"/>
    </location>
</feature>
<dbReference type="Pfam" id="PF13442">
    <property type="entry name" value="Cytochrome_CBB3"/>
    <property type="match status" value="1"/>
</dbReference>
<reference evidence="8 9" key="1">
    <citation type="journal article" date="2009" name="Appl. Environ. Microbiol.">
        <title>Three genomes from the phylum Acidobacteria provide insight into the lifestyles of these microorganisms in soils.</title>
        <authorList>
            <person name="Ward N.L."/>
            <person name="Challacombe J.F."/>
            <person name="Janssen P.H."/>
            <person name="Henrissat B."/>
            <person name="Coutinho P.M."/>
            <person name="Wu M."/>
            <person name="Xie G."/>
            <person name="Haft D.H."/>
            <person name="Sait M."/>
            <person name="Badger J."/>
            <person name="Barabote R.D."/>
            <person name="Bradley B."/>
            <person name="Brettin T.S."/>
            <person name="Brinkac L.M."/>
            <person name="Bruce D."/>
            <person name="Creasy T."/>
            <person name="Daugherty S.C."/>
            <person name="Davidsen T.M."/>
            <person name="DeBoy R.T."/>
            <person name="Detter J.C."/>
            <person name="Dodson R.J."/>
            <person name="Durkin A.S."/>
            <person name="Ganapathy A."/>
            <person name="Gwinn-Giglio M."/>
            <person name="Han C.S."/>
            <person name="Khouri H."/>
            <person name="Kiss H."/>
            <person name="Kothari S.P."/>
            <person name="Madupu R."/>
            <person name="Nelson K.E."/>
            <person name="Nelson W.C."/>
            <person name="Paulsen I."/>
            <person name="Penn K."/>
            <person name="Ren Q."/>
            <person name="Rosovitz M.J."/>
            <person name="Selengut J.D."/>
            <person name="Shrivastava S."/>
            <person name="Sullivan S.A."/>
            <person name="Tapia R."/>
            <person name="Thompson L.S."/>
            <person name="Watkins K.L."/>
            <person name="Yang Q."/>
            <person name="Yu C."/>
            <person name="Zafar N."/>
            <person name="Zhou L."/>
            <person name="Kuske C.R."/>
        </authorList>
    </citation>
    <scope>NUCLEOTIDE SEQUENCE [LARGE SCALE GENOMIC DNA]</scope>
    <source>
        <strain evidence="8 9">Ellin345</strain>
    </source>
</reference>
<dbReference type="PANTHER" id="PTHR33751:SF1">
    <property type="entry name" value="CBB3-TYPE CYTOCHROME C OXIDASE SUBUNIT FIXP"/>
    <property type="match status" value="1"/>
</dbReference>
<dbReference type="eggNOG" id="COG2010">
    <property type="taxonomic scope" value="Bacteria"/>
</dbReference>
<evidence type="ECO:0000259" key="7">
    <source>
        <dbReference type="PROSITE" id="PS51007"/>
    </source>
</evidence>